<keyword evidence="1" id="KW-1133">Transmembrane helix</keyword>
<feature type="transmembrane region" description="Helical" evidence="1">
    <location>
        <begin position="124"/>
        <end position="142"/>
    </location>
</feature>
<feature type="transmembrane region" description="Helical" evidence="1">
    <location>
        <begin position="7"/>
        <end position="26"/>
    </location>
</feature>
<dbReference type="InterPro" id="IPR037185">
    <property type="entry name" value="EmrE-like"/>
</dbReference>
<dbReference type="Proteomes" id="UP000261174">
    <property type="component" value="Unassembled WGS sequence"/>
</dbReference>
<dbReference type="SUPFAM" id="SSF103481">
    <property type="entry name" value="Multidrug resistance efflux transporter EmrE"/>
    <property type="match status" value="2"/>
</dbReference>
<feature type="transmembrane region" description="Helical" evidence="1">
    <location>
        <begin position="288"/>
        <end position="306"/>
    </location>
</feature>
<name>A0A3E1P1H4_9BACT</name>
<dbReference type="RefSeq" id="WP_116854346.1">
    <property type="nucleotide sequence ID" value="NZ_QTJV01000005.1"/>
</dbReference>
<feature type="transmembrane region" description="Helical" evidence="1">
    <location>
        <begin position="210"/>
        <end position="228"/>
    </location>
</feature>
<feature type="transmembrane region" description="Helical" evidence="1">
    <location>
        <begin position="92"/>
        <end position="112"/>
    </location>
</feature>
<dbReference type="GO" id="GO:0016020">
    <property type="term" value="C:membrane"/>
    <property type="evidence" value="ECO:0007669"/>
    <property type="project" value="InterPro"/>
</dbReference>
<feature type="transmembrane region" description="Helical" evidence="1">
    <location>
        <begin position="264"/>
        <end position="281"/>
    </location>
</feature>
<feature type="domain" description="EamA" evidence="2">
    <location>
        <begin position="149"/>
        <end position="280"/>
    </location>
</feature>
<feature type="transmembrane region" description="Helical" evidence="1">
    <location>
        <begin position="148"/>
        <end position="167"/>
    </location>
</feature>
<dbReference type="PANTHER" id="PTHR22911">
    <property type="entry name" value="ACYL-MALONYL CONDENSING ENZYME-RELATED"/>
    <property type="match status" value="1"/>
</dbReference>
<keyword evidence="1" id="KW-0812">Transmembrane</keyword>
<feature type="transmembrane region" description="Helical" evidence="1">
    <location>
        <begin position="235"/>
        <end position="258"/>
    </location>
</feature>
<dbReference type="PANTHER" id="PTHR22911:SF137">
    <property type="entry name" value="SOLUTE CARRIER FAMILY 35 MEMBER G2-RELATED"/>
    <property type="match status" value="1"/>
</dbReference>
<keyword evidence="1" id="KW-0472">Membrane</keyword>
<reference evidence="3 4" key="1">
    <citation type="submission" date="2018-08" db="EMBL/GenBank/DDBJ databases">
        <title>Chitinophaga sp. K20C18050901, a novel bacterium isolated from forest soil.</title>
        <authorList>
            <person name="Wang C."/>
        </authorList>
    </citation>
    <scope>NUCLEOTIDE SEQUENCE [LARGE SCALE GENOMIC DNA]</scope>
    <source>
        <strain evidence="3 4">K20C18050901</strain>
    </source>
</reference>
<dbReference type="InterPro" id="IPR000620">
    <property type="entry name" value="EamA_dom"/>
</dbReference>
<organism evidence="3 4">
    <name type="scientific">Chitinophaga silvisoli</name>
    <dbReference type="NCBI Taxonomy" id="2291814"/>
    <lineage>
        <taxon>Bacteria</taxon>
        <taxon>Pseudomonadati</taxon>
        <taxon>Bacteroidota</taxon>
        <taxon>Chitinophagia</taxon>
        <taxon>Chitinophagales</taxon>
        <taxon>Chitinophagaceae</taxon>
        <taxon>Chitinophaga</taxon>
    </lineage>
</organism>
<feature type="domain" description="EamA" evidence="2">
    <location>
        <begin position="5"/>
        <end position="137"/>
    </location>
</feature>
<dbReference type="EMBL" id="QTJV01000005">
    <property type="protein sequence ID" value="RFM34015.1"/>
    <property type="molecule type" value="Genomic_DNA"/>
</dbReference>
<feature type="transmembrane region" description="Helical" evidence="1">
    <location>
        <begin position="32"/>
        <end position="52"/>
    </location>
</feature>
<sequence>MKKLKGIVFVIIGAASYGILATFVKVAGKEGFSTASITLSQFLVGFLVLTLLDLKKKPVVTGQGSDKYKLLSGGTCLGLTSTFYYLSVQYLPVSVCIILLMQTIWMGILVDCVRDKKKPATGQLLAIVVVLGGTFLATGFTGGGEWNLIGVCWGLLAAVSYTGAMYAANHIATHRSLFYRSKLLVLGGLLAILIFWNIRIAEGFRPEVLWHYGLILALFGTILPPVFFTRGFPLVGMSLGSVLAAIEIPVSIATAHIVLQEQVSSWQVVGCGLVILGMIIPNLRIKKVLLAAVCLFAVIPLKAATIDTLKVVSRSMHKEITTLGIKAGEGKCASRVCIACI</sequence>
<protein>
    <submittedName>
        <fullName evidence="3">EamA/RhaT family transporter</fullName>
    </submittedName>
</protein>
<accession>A0A3E1P1H4</accession>
<evidence type="ECO:0000256" key="1">
    <source>
        <dbReference type="SAM" id="Phobius"/>
    </source>
</evidence>
<proteinExistence type="predicted"/>
<evidence type="ECO:0000313" key="3">
    <source>
        <dbReference type="EMBL" id="RFM34015.1"/>
    </source>
</evidence>
<dbReference type="AlphaFoldDB" id="A0A3E1P1H4"/>
<dbReference type="Pfam" id="PF00892">
    <property type="entry name" value="EamA"/>
    <property type="match status" value="2"/>
</dbReference>
<comment type="caution">
    <text evidence="3">The sequence shown here is derived from an EMBL/GenBank/DDBJ whole genome shotgun (WGS) entry which is preliminary data.</text>
</comment>
<gene>
    <name evidence="3" type="ORF">DXN04_15780</name>
</gene>
<keyword evidence="4" id="KW-1185">Reference proteome</keyword>
<feature type="transmembrane region" description="Helical" evidence="1">
    <location>
        <begin position="179"/>
        <end position="198"/>
    </location>
</feature>
<evidence type="ECO:0000259" key="2">
    <source>
        <dbReference type="Pfam" id="PF00892"/>
    </source>
</evidence>
<dbReference type="OrthoDB" id="3180815at2"/>
<evidence type="ECO:0000313" key="4">
    <source>
        <dbReference type="Proteomes" id="UP000261174"/>
    </source>
</evidence>